<protein>
    <submittedName>
        <fullName evidence="3">Uncharacterized protein</fullName>
    </submittedName>
</protein>
<dbReference type="PANTHER" id="PTHR40465:SF1">
    <property type="entry name" value="DUF6534 DOMAIN-CONTAINING PROTEIN"/>
    <property type="match status" value="1"/>
</dbReference>
<dbReference type="Proteomes" id="UP000054279">
    <property type="component" value="Unassembled WGS sequence"/>
</dbReference>
<name>A0A0C9VZ45_SPHS4</name>
<gene>
    <name evidence="3" type="ORF">M422DRAFT_779666</name>
</gene>
<keyword evidence="2" id="KW-1133">Transmembrane helix</keyword>
<keyword evidence="2" id="KW-0472">Membrane</keyword>
<dbReference type="HOGENOM" id="CLU_049781_0_0_1"/>
<feature type="compositionally biased region" description="Basic and acidic residues" evidence="1">
    <location>
        <begin position="299"/>
        <end position="321"/>
    </location>
</feature>
<evidence type="ECO:0000313" key="3">
    <source>
        <dbReference type="EMBL" id="KIJ43826.1"/>
    </source>
</evidence>
<feature type="transmembrane region" description="Helical" evidence="2">
    <location>
        <begin position="67"/>
        <end position="88"/>
    </location>
</feature>
<evidence type="ECO:0000313" key="4">
    <source>
        <dbReference type="Proteomes" id="UP000054279"/>
    </source>
</evidence>
<accession>A0A0C9VZ45</accession>
<evidence type="ECO:0000256" key="2">
    <source>
        <dbReference type="SAM" id="Phobius"/>
    </source>
</evidence>
<dbReference type="EMBL" id="KN837120">
    <property type="protein sequence ID" value="KIJ43826.1"/>
    <property type="molecule type" value="Genomic_DNA"/>
</dbReference>
<organism evidence="3 4">
    <name type="scientific">Sphaerobolus stellatus (strain SS14)</name>
    <dbReference type="NCBI Taxonomy" id="990650"/>
    <lineage>
        <taxon>Eukaryota</taxon>
        <taxon>Fungi</taxon>
        <taxon>Dikarya</taxon>
        <taxon>Basidiomycota</taxon>
        <taxon>Agaricomycotina</taxon>
        <taxon>Agaricomycetes</taxon>
        <taxon>Phallomycetidae</taxon>
        <taxon>Geastrales</taxon>
        <taxon>Sphaerobolaceae</taxon>
        <taxon>Sphaerobolus</taxon>
    </lineage>
</organism>
<reference evidence="3 4" key="1">
    <citation type="submission" date="2014-06" db="EMBL/GenBank/DDBJ databases">
        <title>Evolutionary Origins and Diversification of the Mycorrhizal Mutualists.</title>
        <authorList>
            <consortium name="DOE Joint Genome Institute"/>
            <consortium name="Mycorrhizal Genomics Consortium"/>
            <person name="Kohler A."/>
            <person name="Kuo A."/>
            <person name="Nagy L.G."/>
            <person name="Floudas D."/>
            <person name="Copeland A."/>
            <person name="Barry K.W."/>
            <person name="Cichocki N."/>
            <person name="Veneault-Fourrey C."/>
            <person name="LaButti K."/>
            <person name="Lindquist E.A."/>
            <person name="Lipzen A."/>
            <person name="Lundell T."/>
            <person name="Morin E."/>
            <person name="Murat C."/>
            <person name="Riley R."/>
            <person name="Ohm R."/>
            <person name="Sun H."/>
            <person name="Tunlid A."/>
            <person name="Henrissat B."/>
            <person name="Grigoriev I.V."/>
            <person name="Hibbett D.S."/>
            <person name="Martin F."/>
        </authorList>
    </citation>
    <scope>NUCLEOTIDE SEQUENCE [LARGE SCALE GENOMIC DNA]</scope>
    <source>
        <strain evidence="3 4">SS14</strain>
    </source>
</reference>
<keyword evidence="4" id="KW-1185">Reference proteome</keyword>
<sequence length="321" mass="35857">MAYAYPGLFNSSYTPGPYELLYLETYPNQPGGQFLGPLFTTLLQGISFIQYGDCFVQYHKEKRWTKWIVHSAFTLSVLKNIYLVWYMYFVTRFGDWGDIQSVANSSGIALSTGIMVATLDMALGFQDPLNNRTLVERGFAIVGPAANIHYAYGLSCDIIITSFSAQKSGFGQTDTLVYRLVRISVESAMTSTLVTLVTLSLSNKISDNQWFLLANIPFSHVYLVSLLYTVDARCGLSDGLSGVMSDSNYAKQTKNGKDPNWMKLVMMGKSQTTQDHRITPAVRVDVQTMQYDENSNMAESKDGGDDITEYIHQDSRKPGNL</sequence>
<feature type="region of interest" description="Disordered" evidence="1">
    <location>
        <begin position="294"/>
        <end position="321"/>
    </location>
</feature>
<keyword evidence="2" id="KW-0812">Transmembrane</keyword>
<evidence type="ECO:0000256" key="1">
    <source>
        <dbReference type="SAM" id="MobiDB-lite"/>
    </source>
</evidence>
<dbReference type="PANTHER" id="PTHR40465">
    <property type="entry name" value="CHROMOSOME 1, WHOLE GENOME SHOTGUN SEQUENCE"/>
    <property type="match status" value="1"/>
</dbReference>
<dbReference type="AlphaFoldDB" id="A0A0C9VZ45"/>
<proteinExistence type="predicted"/>